<sequence length="417" mass="44682">ALGTQVGAGIGEFSATGDAGPLVQAAGNVVGVVQRRDEMAANRAFMLRRDAGRATATQQRQLDAWSIKSFGVPYQQADASMKAAVQEAVAGGPQAGEHIGDYLSPSRVGGAFAFGPGAMPPGVGAPGSPEAGPPSPSGSRAPPGMEEHWGPQQNAEWIRLDKIRTATIDNFEWRNANRGAVEPARQALAREYQSIRPGLRPKKPKLRIRGPEGEWTSAVPGVNPLQNGGAMIVGVDGGFEQYVAPTKRSEAPDVIPVTLSTGESFNVTPSSIQFVRTKDGSLVSIEADQNGKPVTKVITKGADESKRREAVRTRVAEVRNDLTVNDDKRPSGNDIAREMLLRENDVRRELSRKLVADADVLIANAEFENKPDDEAADAWLEGMIEIYGNELRAWPEEVKKLAEKVGAALADAHRRGF</sequence>
<evidence type="ECO:0000256" key="1">
    <source>
        <dbReference type="SAM" id="MobiDB-lite"/>
    </source>
</evidence>
<reference evidence="2" key="1">
    <citation type="journal article" date="2015" name="Nature">
        <title>Complex archaea that bridge the gap between prokaryotes and eukaryotes.</title>
        <authorList>
            <person name="Spang A."/>
            <person name="Saw J.H."/>
            <person name="Jorgensen S.L."/>
            <person name="Zaremba-Niedzwiedzka K."/>
            <person name="Martijn J."/>
            <person name="Lind A.E."/>
            <person name="van Eijk R."/>
            <person name="Schleper C."/>
            <person name="Guy L."/>
            <person name="Ettema T.J."/>
        </authorList>
    </citation>
    <scope>NUCLEOTIDE SEQUENCE</scope>
</reference>
<dbReference type="EMBL" id="LAZR01016738">
    <property type="protein sequence ID" value="KKM03209.1"/>
    <property type="molecule type" value="Genomic_DNA"/>
</dbReference>
<gene>
    <name evidence="2" type="ORF">LCGC14_1776710</name>
</gene>
<protein>
    <submittedName>
        <fullName evidence="2">Uncharacterized protein</fullName>
    </submittedName>
</protein>
<comment type="caution">
    <text evidence="2">The sequence shown here is derived from an EMBL/GenBank/DDBJ whole genome shotgun (WGS) entry which is preliminary data.</text>
</comment>
<name>A0A0F9GWR2_9ZZZZ</name>
<dbReference type="AlphaFoldDB" id="A0A0F9GWR2"/>
<organism evidence="2">
    <name type="scientific">marine sediment metagenome</name>
    <dbReference type="NCBI Taxonomy" id="412755"/>
    <lineage>
        <taxon>unclassified sequences</taxon>
        <taxon>metagenomes</taxon>
        <taxon>ecological metagenomes</taxon>
    </lineage>
</organism>
<proteinExistence type="predicted"/>
<feature type="compositionally biased region" description="Low complexity" evidence="1">
    <location>
        <begin position="119"/>
        <end position="130"/>
    </location>
</feature>
<evidence type="ECO:0000313" key="2">
    <source>
        <dbReference type="EMBL" id="KKM03209.1"/>
    </source>
</evidence>
<accession>A0A0F9GWR2</accession>
<feature type="region of interest" description="Disordered" evidence="1">
    <location>
        <begin position="119"/>
        <end position="150"/>
    </location>
</feature>
<feature type="non-terminal residue" evidence="2">
    <location>
        <position position="1"/>
    </location>
</feature>